<keyword evidence="4" id="KW-1185">Reference proteome</keyword>
<keyword evidence="2" id="KW-1133">Transmembrane helix</keyword>
<proteinExistence type="predicted"/>
<keyword evidence="2" id="KW-0472">Membrane</keyword>
<reference evidence="3 4" key="1">
    <citation type="submission" date="2024-06" db="EMBL/GenBank/DDBJ databases">
        <title>The Natural Products Discovery Center: Release of the First 8490 Sequenced Strains for Exploring Actinobacteria Biosynthetic Diversity.</title>
        <authorList>
            <person name="Kalkreuter E."/>
            <person name="Kautsar S.A."/>
            <person name="Yang D."/>
            <person name="Bader C.D."/>
            <person name="Teijaro C.N."/>
            <person name="Fluegel L."/>
            <person name="Davis C.M."/>
            <person name="Simpson J.R."/>
            <person name="Lauterbach L."/>
            <person name="Steele A.D."/>
            <person name="Gui C."/>
            <person name="Meng S."/>
            <person name="Li G."/>
            <person name="Viehrig K."/>
            <person name="Ye F."/>
            <person name="Su P."/>
            <person name="Kiefer A.F."/>
            <person name="Nichols A."/>
            <person name="Cepeda A.J."/>
            <person name="Yan W."/>
            <person name="Fan B."/>
            <person name="Jiang Y."/>
            <person name="Adhikari A."/>
            <person name="Zheng C.-J."/>
            <person name="Schuster L."/>
            <person name="Cowan T.M."/>
            <person name="Smanski M.J."/>
            <person name="Chevrette M.G."/>
            <person name="De Carvalho L.P.S."/>
            <person name="Shen B."/>
        </authorList>
    </citation>
    <scope>NUCLEOTIDE SEQUENCE [LARGE SCALE GENOMIC DNA]</scope>
    <source>
        <strain evidence="3 4">NPDC048946</strain>
    </source>
</reference>
<evidence type="ECO:0000256" key="2">
    <source>
        <dbReference type="SAM" id="Phobius"/>
    </source>
</evidence>
<name>A0ABV3DIB3_9ACTN</name>
<evidence type="ECO:0000313" key="3">
    <source>
        <dbReference type="EMBL" id="MEU8134977.1"/>
    </source>
</evidence>
<feature type="compositionally biased region" description="Low complexity" evidence="1">
    <location>
        <begin position="90"/>
        <end position="99"/>
    </location>
</feature>
<dbReference type="Proteomes" id="UP001551482">
    <property type="component" value="Unassembled WGS sequence"/>
</dbReference>
<organism evidence="3 4">
    <name type="scientific">Streptodolium elevatio</name>
    <dbReference type="NCBI Taxonomy" id="3157996"/>
    <lineage>
        <taxon>Bacteria</taxon>
        <taxon>Bacillati</taxon>
        <taxon>Actinomycetota</taxon>
        <taxon>Actinomycetes</taxon>
        <taxon>Kitasatosporales</taxon>
        <taxon>Streptomycetaceae</taxon>
        <taxon>Streptodolium</taxon>
    </lineage>
</organism>
<evidence type="ECO:0000256" key="1">
    <source>
        <dbReference type="SAM" id="MobiDB-lite"/>
    </source>
</evidence>
<evidence type="ECO:0000313" key="4">
    <source>
        <dbReference type="Proteomes" id="UP001551482"/>
    </source>
</evidence>
<feature type="transmembrane region" description="Helical" evidence="2">
    <location>
        <begin position="28"/>
        <end position="49"/>
    </location>
</feature>
<feature type="region of interest" description="Disordered" evidence="1">
    <location>
        <begin position="90"/>
        <end position="114"/>
    </location>
</feature>
<comment type="caution">
    <text evidence="3">The sequence shown here is derived from an EMBL/GenBank/DDBJ whole genome shotgun (WGS) entry which is preliminary data.</text>
</comment>
<protein>
    <submittedName>
        <fullName evidence="3">Uncharacterized protein</fullName>
    </submittedName>
</protein>
<dbReference type="RefSeq" id="WP_358354114.1">
    <property type="nucleotide sequence ID" value="NZ_JBEZFP010000034.1"/>
</dbReference>
<dbReference type="EMBL" id="JBEZFP010000034">
    <property type="protein sequence ID" value="MEU8134977.1"/>
    <property type="molecule type" value="Genomic_DNA"/>
</dbReference>
<keyword evidence="2" id="KW-0812">Transmembrane</keyword>
<accession>A0ABV3DIB3</accession>
<gene>
    <name evidence="3" type="ORF">AB0C36_15845</name>
</gene>
<sequence>MRLPYVAATTGPAAPAPPSEPPVLGTTAIIVIAVVLGGILLAWVAASVIKALGTHALNKASAEDVPAVLKVLGTWIAPFTKFMPHRWGPLPADPAAPTAPSTPAPAPDQGAGSA</sequence>